<evidence type="ECO:0000256" key="2">
    <source>
        <dbReference type="ARBA" id="ARBA00022692"/>
    </source>
</evidence>
<keyword evidence="3 6" id="KW-1133">Transmembrane helix</keyword>
<evidence type="ECO:0000256" key="6">
    <source>
        <dbReference type="SAM" id="Phobius"/>
    </source>
</evidence>
<dbReference type="SUPFAM" id="SSF103473">
    <property type="entry name" value="MFS general substrate transporter"/>
    <property type="match status" value="1"/>
</dbReference>
<evidence type="ECO:0000256" key="1">
    <source>
        <dbReference type="ARBA" id="ARBA00004141"/>
    </source>
</evidence>
<dbReference type="PANTHER" id="PTHR23501">
    <property type="entry name" value="MAJOR FACILITATOR SUPERFAMILY"/>
    <property type="match status" value="1"/>
</dbReference>
<dbReference type="Gene3D" id="1.20.1250.20">
    <property type="entry name" value="MFS general substrate transporter like domains"/>
    <property type="match status" value="1"/>
</dbReference>
<feature type="transmembrane region" description="Helical" evidence="6">
    <location>
        <begin position="245"/>
        <end position="267"/>
    </location>
</feature>
<feature type="transmembrane region" description="Helical" evidence="6">
    <location>
        <begin position="330"/>
        <end position="349"/>
    </location>
</feature>
<dbReference type="PANTHER" id="PTHR23501:SF102">
    <property type="entry name" value="DRUG TRANSPORTER, PUTATIVE (AFU_ORTHOLOGUE AFUA_3G08530)-RELATED"/>
    <property type="match status" value="1"/>
</dbReference>
<dbReference type="PROSITE" id="PS00216">
    <property type="entry name" value="SUGAR_TRANSPORT_1"/>
    <property type="match status" value="1"/>
</dbReference>
<evidence type="ECO:0000256" key="5">
    <source>
        <dbReference type="SAM" id="MobiDB-lite"/>
    </source>
</evidence>
<accession>A0AAW0DSZ8</accession>
<feature type="transmembrane region" description="Helical" evidence="6">
    <location>
        <begin position="214"/>
        <end position="239"/>
    </location>
</feature>
<dbReference type="EMBL" id="JAWWNJ010000006">
    <property type="protein sequence ID" value="KAK7054050.1"/>
    <property type="molecule type" value="Genomic_DNA"/>
</dbReference>
<proteinExistence type="predicted"/>
<feature type="domain" description="Major facilitator superfamily (MFS) profile" evidence="7">
    <location>
        <begin position="26"/>
        <end position="515"/>
    </location>
</feature>
<feature type="transmembrane region" description="Helical" evidence="6">
    <location>
        <begin position="288"/>
        <end position="310"/>
    </location>
</feature>
<feature type="region of interest" description="Disordered" evidence="5">
    <location>
        <begin position="526"/>
        <end position="554"/>
    </location>
</feature>
<dbReference type="Pfam" id="PF07690">
    <property type="entry name" value="MFS_1"/>
    <property type="match status" value="1"/>
</dbReference>
<dbReference type="InterPro" id="IPR020846">
    <property type="entry name" value="MFS_dom"/>
</dbReference>
<feature type="transmembrane region" description="Helical" evidence="6">
    <location>
        <begin position="21"/>
        <end position="41"/>
    </location>
</feature>
<protein>
    <submittedName>
        <fullName evidence="8">Iron permease</fullName>
    </submittedName>
</protein>
<evidence type="ECO:0000313" key="9">
    <source>
        <dbReference type="Proteomes" id="UP001362999"/>
    </source>
</evidence>
<feature type="transmembrane region" description="Helical" evidence="6">
    <location>
        <begin position="491"/>
        <end position="509"/>
    </location>
</feature>
<dbReference type="InterPro" id="IPR036259">
    <property type="entry name" value="MFS_trans_sf"/>
</dbReference>
<feature type="transmembrane region" description="Helical" evidence="6">
    <location>
        <begin position="90"/>
        <end position="116"/>
    </location>
</feature>
<dbReference type="InterPro" id="IPR011701">
    <property type="entry name" value="MFS"/>
</dbReference>
<feature type="transmembrane region" description="Helical" evidence="6">
    <location>
        <begin position="148"/>
        <end position="171"/>
    </location>
</feature>
<organism evidence="8 9">
    <name type="scientific">Favolaschia claudopus</name>
    <dbReference type="NCBI Taxonomy" id="2862362"/>
    <lineage>
        <taxon>Eukaryota</taxon>
        <taxon>Fungi</taxon>
        <taxon>Dikarya</taxon>
        <taxon>Basidiomycota</taxon>
        <taxon>Agaricomycotina</taxon>
        <taxon>Agaricomycetes</taxon>
        <taxon>Agaricomycetidae</taxon>
        <taxon>Agaricales</taxon>
        <taxon>Marasmiineae</taxon>
        <taxon>Mycenaceae</taxon>
        <taxon>Favolaschia</taxon>
    </lineage>
</organism>
<dbReference type="AlphaFoldDB" id="A0AAW0DSZ8"/>
<comment type="subcellular location">
    <subcellularLocation>
        <location evidence="1">Membrane</location>
        <topology evidence="1">Multi-pass membrane protein</topology>
    </subcellularLocation>
</comment>
<dbReference type="GO" id="GO:0022857">
    <property type="term" value="F:transmembrane transporter activity"/>
    <property type="evidence" value="ECO:0007669"/>
    <property type="project" value="InterPro"/>
</dbReference>
<evidence type="ECO:0000256" key="3">
    <source>
        <dbReference type="ARBA" id="ARBA00022989"/>
    </source>
</evidence>
<feature type="transmembrane region" description="Helical" evidence="6">
    <location>
        <begin position="61"/>
        <end position="78"/>
    </location>
</feature>
<dbReference type="InterPro" id="IPR005829">
    <property type="entry name" value="Sugar_transporter_CS"/>
</dbReference>
<reference evidence="8 9" key="1">
    <citation type="journal article" date="2024" name="J Genomics">
        <title>Draft genome sequencing and assembly of Favolaschia claudopus CIRM-BRFM 2984 isolated from oak limbs.</title>
        <authorList>
            <person name="Navarro D."/>
            <person name="Drula E."/>
            <person name="Chaduli D."/>
            <person name="Cazenave R."/>
            <person name="Ahrendt S."/>
            <person name="Wang J."/>
            <person name="Lipzen A."/>
            <person name="Daum C."/>
            <person name="Barry K."/>
            <person name="Grigoriev I.V."/>
            <person name="Favel A."/>
            <person name="Rosso M.N."/>
            <person name="Martin F."/>
        </authorList>
    </citation>
    <scope>NUCLEOTIDE SEQUENCE [LARGE SCALE GENOMIC DNA]</scope>
    <source>
        <strain evidence="8 9">CIRM-BRFM 2984</strain>
    </source>
</reference>
<feature type="compositionally biased region" description="Basic and acidic residues" evidence="5">
    <location>
        <begin position="541"/>
        <end position="554"/>
    </location>
</feature>
<evidence type="ECO:0000259" key="7">
    <source>
        <dbReference type="PROSITE" id="PS50850"/>
    </source>
</evidence>
<feature type="transmembrane region" description="Helical" evidence="6">
    <location>
        <begin position="418"/>
        <end position="440"/>
    </location>
</feature>
<gene>
    <name evidence="8" type="ORF">R3P38DRAFT_3305454</name>
</gene>
<keyword evidence="9" id="KW-1185">Reference proteome</keyword>
<keyword evidence="2 6" id="KW-0812">Transmembrane</keyword>
<dbReference type="PRINTS" id="PR01036">
    <property type="entry name" value="TCRTETB"/>
</dbReference>
<sequence>MDSTAHLPEGHDSDSKQSRGWKFWLIFVSLCASVFLSALDLSSVGTALPVIVNELHGEDSFAWVSAVYTLTCTAILPLSGQLADIWGRRVILLSAIFLFALGSVICATASSMNILIGGRAVQGMGSGGIQSLVAIIIADMVTLKERGLFISLTGAAYSIATAVGPFIAGVFSQKVTWRWQVRHHINLPLCGLAFSVVSLIRLRKPPVESIRKQLAVLDWIGNAAIMGSTVSCVLAVTWAGFSFPWASVQVLAPLICGVFGLVAALIYETWFATNPCVPIVIMSNRTSLSGYFGTFTHGMVSIIVFCGYSHVPLYFQACKLASPLRSGLYFFPMAVMISPAAIIQGITISKTGNYRLVSVLGWVSMLVGIGLLMLATPSANIGVVIVAQLVAAVGVGLLYCTQFSILAPLDPRLNSQALAFLLFLRSFSQTWGVAVGATIIQNHLKHHLPVEFLARFAPKQDIAYSAVPLLKSLSPSLRAEAQEAFSGSLRLLWIVSMALCGIGLLSVAFQKNIPLHRLRDERRGLESAPVTTENQVEGLDDEQHEKDEVVAKNY</sequence>
<feature type="transmembrane region" description="Helical" evidence="6">
    <location>
        <begin position="356"/>
        <end position="375"/>
    </location>
</feature>
<comment type="caution">
    <text evidence="8">The sequence shown here is derived from an EMBL/GenBank/DDBJ whole genome shotgun (WGS) entry which is preliminary data.</text>
</comment>
<dbReference type="PROSITE" id="PS50850">
    <property type="entry name" value="MFS"/>
    <property type="match status" value="1"/>
</dbReference>
<evidence type="ECO:0000313" key="8">
    <source>
        <dbReference type="EMBL" id="KAK7054050.1"/>
    </source>
</evidence>
<keyword evidence="4 6" id="KW-0472">Membrane</keyword>
<dbReference type="CDD" id="cd17502">
    <property type="entry name" value="MFS_Azr1_MDR_like"/>
    <property type="match status" value="1"/>
</dbReference>
<evidence type="ECO:0000256" key="4">
    <source>
        <dbReference type="ARBA" id="ARBA00023136"/>
    </source>
</evidence>
<dbReference type="Proteomes" id="UP001362999">
    <property type="component" value="Unassembled WGS sequence"/>
</dbReference>
<feature type="transmembrane region" description="Helical" evidence="6">
    <location>
        <begin position="381"/>
        <end position="406"/>
    </location>
</feature>
<name>A0AAW0DSZ8_9AGAR</name>
<dbReference type="GO" id="GO:0005886">
    <property type="term" value="C:plasma membrane"/>
    <property type="evidence" value="ECO:0007669"/>
    <property type="project" value="TreeGrafter"/>
</dbReference>